<sequence>MNIVHSDVVVRVAPGTSPDYNRASSLIQLLNLMERTELAAERELYLAYSLQYLIPFEHLELYGPSGSDADILQPERQDNKIDFQKQNVKSFLTSDIQIARGLVSVGGWMGPFLRISYRGGPDSKLSVKSNHQLGDRIKLWLSVNDVNTSPLLSVPYNEVTDRYEIELWGYPGNDVVNHLDNKGQLALERGELQLRPDLIQGNVNDFERDQLNEKYMIEVAPKNAMHPILPLRLRMAWADAAEQYWDSQDGANYVYEFNMRQRGWDNFLGVGISPNPHGGVGFLEYRNLFSNYGRYAGRPELGRTPESWNFNAFGNKNHTANPVENFMAVDYMDLHILKPSCGIGLHRHRDNQEVFMMLDGRGLMIVGDWCKMPERERCFEIRTLLPGHLAMLKGGQLHGLMNLTDEDGSLFMFGGYD</sequence>
<evidence type="ECO:0000313" key="2">
    <source>
        <dbReference type="Proteomes" id="UP000078476"/>
    </source>
</evidence>
<comment type="caution">
    <text evidence="1">The sequence shown here is derived from an EMBL/GenBank/DDBJ whole genome shotgun (WGS) entry which is preliminary data.</text>
</comment>
<reference evidence="1 2" key="1">
    <citation type="submission" date="2016-03" db="EMBL/GenBank/DDBJ databases">
        <authorList>
            <person name="Ploux O."/>
        </authorList>
    </citation>
    <scope>NUCLEOTIDE SEQUENCE [LARGE SCALE GENOMIC DNA]</scope>
    <source>
        <strain evidence="1 2">R-45370</strain>
    </source>
</reference>
<dbReference type="InterPro" id="IPR014710">
    <property type="entry name" value="RmlC-like_jellyroll"/>
</dbReference>
<dbReference type="OrthoDB" id="116921at2"/>
<dbReference type="EMBL" id="LUUI01000155">
    <property type="protein sequence ID" value="OAI10333.1"/>
    <property type="molecule type" value="Genomic_DNA"/>
</dbReference>
<dbReference type="InterPro" id="IPR011051">
    <property type="entry name" value="RmlC_Cupin_sf"/>
</dbReference>
<dbReference type="AlphaFoldDB" id="A0A177MYG2"/>
<protein>
    <submittedName>
        <fullName evidence="1">Cupin 2 conserved barrel domain protein</fullName>
    </submittedName>
</protein>
<evidence type="ECO:0000313" key="1">
    <source>
        <dbReference type="EMBL" id="OAI10333.1"/>
    </source>
</evidence>
<organism evidence="1 2">
    <name type="scientific">Methylomonas lenta</name>
    <dbReference type="NCBI Taxonomy" id="980561"/>
    <lineage>
        <taxon>Bacteria</taxon>
        <taxon>Pseudomonadati</taxon>
        <taxon>Pseudomonadota</taxon>
        <taxon>Gammaproteobacteria</taxon>
        <taxon>Methylococcales</taxon>
        <taxon>Methylococcaceae</taxon>
        <taxon>Methylomonas</taxon>
    </lineage>
</organism>
<gene>
    <name evidence="1" type="ORF">A1359_16930</name>
</gene>
<dbReference type="SUPFAM" id="SSF51182">
    <property type="entry name" value="RmlC-like cupins"/>
    <property type="match status" value="1"/>
</dbReference>
<name>A0A177MYG2_9GAMM</name>
<keyword evidence="2" id="KW-1185">Reference proteome</keyword>
<dbReference type="STRING" id="980561.A1359_16930"/>
<dbReference type="RefSeq" id="WP_066987416.1">
    <property type="nucleotide sequence ID" value="NZ_LUUI01000155.1"/>
</dbReference>
<dbReference type="Gene3D" id="2.60.120.10">
    <property type="entry name" value="Jelly Rolls"/>
    <property type="match status" value="1"/>
</dbReference>
<dbReference type="Proteomes" id="UP000078476">
    <property type="component" value="Unassembled WGS sequence"/>
</dbReference>
<accession>A0A177MYG2</accession>
<proteinExistence type="predicted"/>